<sequence length="578" mass="65287">MSPFRSKSSSWFARKMIKVVMHLSWYNRHYTSGNEAPKEVQLWLLEKEAICTNHQQDLCEHQHIYSTISRVYAELFEWVQNLMETFLQDEFEMLMEVASVLPGNHSTPFAPFISLVININSSKPKEKGARSLTPTPPVAKTRGRKKASGSKVQVSDDQYEEFLKFQAQKKKEAELNHKENVQKKVDALLDEERLQTTSVVPDDSDMDHIDDTNPADILPVVVPPKKKVSTASLDSSDEDAKNEADGDGNDEGGDVGEEDESLESTGVRRRTNGLIQVKDKPKEDNVECKCRRRISKGDRKPPTTLASLKKDGCSPLVDLAHQLLRIKIALETAFPGPSVDVQDSFSWDCIKEAVKNPGSPLKLMFDVISQDDALKNRAMAYVWSGASQLRGELVRKARENVAFLLQQMKPKDIEIGEVATWLISTKKDPFLCGELDLKTKTFNKNLPFRAVLLRQLLISQFFQGAGSEGLLYKDLFQKLPDNLLALLATAAECTFKEFKEPVFQPRHQYYMLKLAEYHKCSPMYMEKLKQDLWAEIGEACGFVMSNEVDDSGSELDFEAMEAYGRLQTNTIVSDVMVA</sequence>
<keyword evidence="4" id="KW-1185">Reference proteome</keyword>
<feature type="domain" description="DUF6532" evidence="2">
    <location>
        <begin position="320"/>
        <end position="506"/>
    </location>
</feature>
<reference evidence="3" key="1">
    <citation type="journal article" date="2020" name="New Phytol.">
        <title>Comparative genomics reveals dynamic genome evolution in host specialist ectomycorrhizal fungi.</title>
        <authorList>
            <person name="Lofgren L.A."/>
            <person name="Nguyen N.H."/>
            <person name="Vilgalys R."/>
            <person name="Ruytinx J."/>
            <person name="Liao H.L."/>
            <person name="Branco S."/>
            <person name="Kuo A."/>
            <person name="LaButti K."/>
            <person name="Lipzen A."/>
            <person name="Andreopoulos W."/>
            <person name="Pangilinan J."/>
            <person name="Riley R."/>
            <person name="Hundley H."/>
            <person name="Na H."/>
            <person name="Barry K."/>
            <person name="Grigoriev I.V."/>
            <person name="Stajich J.E."/>
            <person name="Kennedy P.G."/>
        </authorList>
    </citation>
    <scope>NUCLEOTIDE SEQUENCE</scope>
    <source>
        <strain evidence="3">FC423</strain>
    </source>
</reference>
<dbReference type="EMBL" id="JABBWM010000021">
    <property type="protein sequence ID" value="KAG2110203.1"/>
    <property type="molecule type" value="Genomic_DNA"/>
</dbReference>
<dbReference type="Proteomes" id="UP000823399">
    <property type="component" value="Unassembled WGS sequence"/>
</dbReference>
<feature type="region of interest" description="Disordered" evidence="1">
    <location>
        <begin position="197"/>
        <end position="282"/>
    </location>
</feature>
<gene>
    <name evidence="3" type="ORF">F5147DRAFT_651859</name>
</gene>
<evidence type="ECO:0000313" key="4">
    <source>
        <dbReference type="Proteomes" id="UP000823399"/>
    </source>
</evidence>
<organism evidence="3 4">
    <name type="scientific">Suillus discolor</name>
    <dbReference type="NCBI Taxonomy" id="1912936"/>
    <lineage>
        <taxon>Eukaryota</taxon>
        <taxon>Fungi</taxon>
        <taxon>Dikarya</taxon>
        <taxon>Basidiomycota</taxon>
        <taxon>Agaricomycotina</taxon>
        <taxon>Agaricomycetes</taxon>
        <taxon>Agaricomycetidae</taxon>
        <taxon>Boletales</taxon>
        <taxon>Suillineae</taxon>
        <taxon>Suillaceae</taxon>
        <taxon>Suillus</taxon>
    </lineage>
</organism>
<accession>A0A9P7F9D2</accession>
<proteinExistence type="predicted"/>
<evidence type="ECO:0000259" key="2">
    <source>
        <dbReference type="Pfam" id="PF20149"/>
    </source>
</evidence>
<evidence type="ECO:0000313" key="3">
    <source>
        <dbReference type="EMBL" id="KAG2110203.1"/>
    </source>
</evidence>
<dbReference type="RefSeq" id="XP_041293881.1">
    <property type="nucleotide sequence ID" value="XM_041433560.1"/>
</dbReference>
<dbReference type="Pfam" id="PF20149">
    <property type="entry name" value="DUF6532"/>
    <property type="match status" value="1"/>
</dbReference>
<dbReference type="OrthoDB" id="2634476at2759"/>
<name>A0A9P7F9D2_9AGAM</name>
<dbReference type="GeneID" id="64695819"/>
<dbReference type="InterPro" id="IPR045341">
    <property type="entry name" value="DUF6532"/>
</dbReference>
<evidence type="ECO:0000256" key="1">
    <source>
        <dbReference type="SAM" id="MobiDB-lite"/>
    </source>
</evidence>
<comment type="caution">
    <text evidence="3">The sequence shown here is derived from an EMBL/GenBank/DDBJ whole genome shotgun (WGS) entry which is preliminary data.</text>
</comment>
<dbReference type="AlphaFoldDB" id="A0A9P7F9D2"/>
<feature type="compositionally biased region" description="Acidic residues" evidence="1">
    <location>
        <begin position="245"/>
        <end position="262"/>
    </location>
</feature>
<protein>
    <recommendedName>
        <fullName evidence="2">DUF6532 domain-containing protein</fullName>
    </recommendedName>
</protein>
<feature type="region of interest" description="Disordered" evidence="1">
    <location>
        <begin position="124"/>
        <end position="153"/>
    </location>
</feature>